<reference evidence="4" key="1">
    <citation type="journal article" date="2023" name="Mol. Biol. Evol.">
        <title>Third-Generation Sequencing Reveals the Adaptive Role of the Epigenome in Three Deep-Sea Polychaetes.</title>
        <authorList>
            <person name="Perez M."/>
            <person name="Aroh O."/>
            <person name="Sun Y."/>
            <person name="Lan Y."/>
            <person name="Juniper S.K."/>
            <person name="Young C.R."/>
            <person name="Angers B."/>
            <person name="Qian P.Y."/>
        </authorList>
    </citation>
    <scope>NUCLEOTIDE SEQUENCE</scope>
    <source>
        <strain evidence="4">R07B-5</strain>
    </source>
</reference>
<dbReference type="PROSITE" id="PS00028">
    <property type="entry name" value="ZINC_FINGER_C2H2_1"/>
    <property type="match status" value="1"/>
</dbReference>
<evidence type="ECO:0000256" key="1">
    <source>
        <dbReference type="PROSITE-ProRule" id="PRU00042"/>
    </source>
</evidence>
<keyword evidence="1" id="KW-0863">Zinc-finger</keyword>
<evidence type="ECO:0000313" key="5">
    <source>
        <dbReference type="Proteomes" id="UP001209878"/>
    </source>
</evidence>
<gene>
    <name evidence="4" type="ORF">NP493_942g00025</name>
</gene>
<proteinExistence type="predicted"/>
<sequence>MVDCALSPTTPAQAGVCIDVTVNDSTTSAMFACTMCNGVFKSQRNLDDHVRGLHQARQTYRCVMCGQSFRWRSALSNHRKRWCRFTAHEYTETHQTEPPVTGTDPPGTTEQHSFTSDSAETSDHTKGAS</sequence>
<dbReference type="GO" id="GO:0008270">
    <property type="term" value="F:zinc ion binding"/>
    <property type="evidence" value="ECO:0007669"/>
    <property type="project" value="UniProtKB-KW"/>
</dbReference>
<accession>A0AAD9KJD2</accession>
<feature type="region of interest" description="Disordered" evidence="2">
    <location>
        <begin position="92"/>
        <end position="129"/>
    </location>
</feature>
<evidence type="ECO:0000256" key="2">
    <source>
        <dbReference type="SAM" id="MobiDB-lite"/>
    </source>
</evidence>
<organism evidence="4 5">
    <name type="scientific">Ridgeia piscesae</name>
    <name type="common">Tubeworm</name>
    <dbReference type="NCBI Taxonomy" id="27915"/>
    <lineage>
        <taxon>Eukaryota</taxon>
        <taxon>Metazoa</taxon>
        <taxon>Spiralia</taxon>
        <taxon>Lophotrochozoa</taxon>
        <taxon>Annelida</taxon>
        <taxon>Polychaeta</taxon>
        <taxon>Sedentaria</taxon>
        <taxon>Canalipalpata</taxon>
        <taxon>Sabellida</taxon>
        <taxon>Siboglinidae</taxon>
        <taxon>Ridgeia</taxon>
    </lineage>
</organism>
<dbReference type="EMBL" id="JAODUO010000942">
    <property type="protein sequence ID" value="KAK2172668.1"/>
    <property type="molecule type" value="Genomic_DNA"/>
</dbReference>
<keyword evidence="5" id="KW-1185">Reference proteome</keyword>
<dbReference type="Pfam" id="PF00096">
    <property type="entry name" value="zf-C2H2"/>
    <property type="match status" value="2"/>
</dbReference>
<name>A0AAD9KJD2_RIDPI</name>
<dbReference type="PROSITE" id="PS50157">
    <property type="entry name" value="ZINC_FINGER_C2H2_2"/>
    <property type="match status" value="2"/>
</dbReference>
<keyword evidence="1" id="KW-0479">Metal-binding</keyword>
<feature type="compositionally biased region" description="Low complexity" evidence="2">
    <location>
        <begin position="96"/>
        <end position="110"/>
    </location>
</feature>
<feature type="domain" description="C2H2-type" evidence="3">
    <location>
        <begin position="31"/>
        <end position="59"/>
    </location>
</feature>
<dbReference type="InterPro" id="IPR036236">
    <property type="entry name" value="Znf_C2H2_sf"/>
</dbReference>
<feature type="domain" description="C2H2-type" evidence="3">
    <location>
        <begin position="60"/>
        <end position="99"/>
    </location>
</feature>
<evidence type="ECO:0000259" key="3">
    <source>
        <dbReference type="PROSITE" id="PS50157"/>
    </source>
</evidence>
<keyword evidence="1" id="KW-0862">Zinc</keyword>
<dbReference type="Gene3D" id="3.30.160.60">
    <property type="entry name" value="Classic Zinc Finger"/>
    <property type="match status" value="1"/>
</dbReference>
<dbReference type="SMART" id="SM00355">
    <property type="entry name" value="ZnF_C2H2"/>
    <property type="match status" value="2"/>
</dbReference>
<dbReference type="Proteomes" id="UP001209878">
    <property type="component" value="Unassembled WGS sequence"/>
</dbReference>
<dbReference type="InterPro" id="IPR013087">
    <property type="entry name" value="Znf_C2H2_type"/>
</dbReference>
<evidence type="ECO:0000313" key="4">
    <source>
        <dbReference type="EMBL" id="KAK2172668.1"/>
    </source>
</evidence>
<dbReference type="AlphaFoldDB" id="A0AAD9KJD2"/>
<protein>
    <recommendedName>
        <fullName evidence="3">C2H2-type domain-containing protein</fullName>
    </recommendedName>
</protein>
<dbReference type="SUPFAM" id="SSF57667">
    <property type="entry name" value="beta-beta-alpha zinc fingers"/>
    <property type="match status" value="1"/>
</dbReference>
<comment type="caution">
    <text evidence="4">The sequence shown here is derived from an EMBL/GenBank/DDBJ whole genome shotgun (WGS) entry which is preliminary data.</text>
</comment>